<dbReference type="Proteomes" id="UP000177006">
    <property type="component" value="Unassembled WGS sequence"/>
</dbReference>
<comment type="caution">
    <text evidence="1">The sequence shown here is derived from an EMBL/GenBank/DDBJ whole genome shotgun (WGS) entry which is preliminary data.</text>
</comment>
<evidence type="ECO:0000313" key="1">
    <source>
        <dbReference type="EMBL" id="OGD62975.1"/>
    </source>
</evidence>
<proteinExistence type="predicted"/>
<evidence type="ECO:0000313" key="2">
    <source>
        <dbReference type="Proteomes" id="UP000177006"/>
    </source>
</evidence>
<dbReference type="AlphaFoldDB" id="A0A1F5E6H0"/>
<name>A0A1F5E6H0_9BACT</name>
<sequence length="89" mass="9558">MQTVLVANLGKEAMEVVTVVLEQATVPMVFLEGMRDPDAQGNPLKDLVTLGVLRQAGGCLERPAKVEILVDLARSKVVETFTSPDIVVP</sequence>
<dbReference type="STRING" id="1797457.A2160_04400"/>
<protein>
    <submittedName>
        <fullName evidence="1">Uncharacterized protein</fullName>
    </submittedName>
</protein>
<accession>A0A1F5E6H0</accession>
<organism evidence="1 2">
    <name type="scientific">Candidatus Beckwithbacteria bacterium RBG_13_42_9</name>
    <dbReference type="NCBI Taxonomy" id="1797457"/>
    <lineage>
        <taxon>Bacteria</taxon>
        <taxon>Candidatus Beckwithiibacteriota</taxon>
    </lineage>
</organism>
<reference evidence="1 2" key="1">
    <citation type="journal article" date="2016" name="Nat. Commun.">
        <title>Thousands of microbial genomes shed light on interconnected biogeochemical processes in an aquifer system.</title>
        <authorList>
            <person name="Anantharaman K."/>
            <person name="Brown C.T."/>
            <person name="Hug L.A."/>
            <person name="Sharon I."/>
            <person name="Castelle C.J."/>
            <person name="Probst A.J."/>
            <person name="Thomas B.C."/>
            <person name="Singh A."/>
            <person name="Wilkins M.J."/>
            <person name="Karaoz U."/>
            <person name="Brodie E.L."/>
            <person name="Williams K.H."/>
            <person name="Hubbard S.S."/>
            <person name="Banfield J.F."/>
        </authorList>
    </citation>
    <scope>NUCLEOTIDE SEQUENCE [LARGE SCALE GENOMIC DNA]</scope>
</reference>
<gene>
    <name evidence="1" type="ORF">A2160_04400</name>
</gene>
<dbReference type="EMBL" id="MEZK01000014">
    <property type="protein sequence ID" value="OGD62975.1"/>
    <property type="molecule type" value="Genomic_DNA"/>
</dbReference>